<comment type="caution">
    <text evidence="10">The sequence shown here is derived from an EMBL/GenBank/DDBJ whole genome shotgun (WGS) entry which is preliminary data.</text>
</comment>
<accession>A0AA39U8E2</accession>
<feature type="compositionally biased region" description="Polar residues" evidence="9">
    <location>
        <begin position="249"/>
        <end position="258"/>
    </location>
</feature>
<evidence type="ECO:0000256" key="6">
    <source>
        <dbReference type="ARBA" id="ARBA00023015"/>
    </source>
</evidence>
<feature type="region of interest" description="Disordered" evidence="9">
    <location>
        <begin position="159"/>
        <end position="197"/>
    </location>
</feature>
<evidence type="ECO:0000256" key="7">
    <source>
        <dbReference type="ARBA" id="ARBA00023163"/>
    </source>
</evidence>
<evidence type="ECO:0000256" key="4">
    <source>
        <dbReference type="ARBA" id="ARBA00022490"/>
    </source>
</evidence>
<keyword evidence="7" id="KW-0804">Transcription</keyword>
<dbReference type="Pfam" id="PF08528">
    <property type="entry name" value="Whi5"/>
    <property type="match status" value="1"/>
</dbReference>
<evidence type="ECO:0000256" key="1">
    <source>
        <dbReference type="ARBA" id="ARBA00004123"/>
    </source>
</evidence>
<feature type="compositionally biased region" description="Polar residues" evidence="9">
    <location>
        <begin position="117"/>
        <end position="134"/>
    </location>
</feature>
<evidence type="ECO:0000256" key="8">
    <source>
        <dbReference type="ARBA" id="ARBA00023242"/>
    </source>
</evidence>
<feature type="compositionally biased region" description="Basic and acidic residues" evidence="9">
    <location>
        <begin position="259"/>
        <end position="269"/>
    </location>
</feature>
<evidence type="ECO:0000256" key="9">
    <source>
        <dbReference type="SAM" id="MobiDB-lite"/>
    </source>
</evidence>
<keyword evidence="6" id="KW-0805">Transcription regulation</keyword>
<keyword evidence="4" id="KW-0963">Cytoplasm</keyword>
<dbReference type="GO" id="GO:0005634">
    <property type="term" value="C:nucleus"/>
    <property type="evidence" value="ECO:0007669"/>
    <property type="project" value="UniProtKB-SubCell"/>
</dbReference>
<keyword evidence="8" id="KW-0539">Nucleus</keyword>
<feature type="region of interest" description="Disordered" evidence="9">
    <location>
        <begin position="62"/>
        <end position="134"/>
    </location>
</feature>
<dbReference type="AlphaFoldDB" id="A0AA39U8E2"/>
<comment type="similarity">
    <text evidence="3">Belongs to the WHI5/NRM1 family.</text>
</comment>
<name>A0AA39U8E2_9LECA</name>
<evidence type="ECO:0000313" key="10">
    <source>
        <dbReference type="EMBL" id="KAK0510281.1"/>
    </source>
</evidence>
<organism evidence="10 11">
    <name type="scientific">Cladonia borealis</name>
    <dbReference type="NCBI Taxonomy" id="184061"/>
    <lineage>
        <taxon>Eukaryota</taxon>
        <taxon>Fungi</taxon>
        <taxon>Dikarya</taxon>
        <taxon>Ascomycota</taxon>
        <taxon>Pezizomycotina</taxon>
        <taxon>Lecanoromycetes</taxon>
        <taxon>OSLEUM clade</taxon>
        <taxon>Lecanoromycetidae</taxon>
        <taxon>Lecanorales</taxon>
        <taxon>Lecanorineae</taxon>
        <taxon>Cladoniaceae</taxon>
        <taxon>Cladonia</taxon>
    </lineage>
</organism>
<proteinExistence type="inferred from homology"/>
<feature type="compositionally biased region" description="Polar residues" evidence="9">
    <location>
        <begin position="97"/>
        <end position="107"/>
    </location>
</feature>
<dbReference type="InterPro" id="IPR013734">
    <property type="entry name" value="TF_Nrm1/Whi5"/>
</dbReference>
<sequence>MAQATSARPVLVDLPLNTFGTFSTMNIMRKDPTSNKRQIHEVEDAEVGQPASRVCTSPARLASTLKARSPQDDTRPVIPTPNIDSTVWLDESEEGDSQISYKDSMSSRLDFDPDETMASQQTAATELTQPSPSMISRHAETLRLRLRLAHFKVQTNQTNIPLSQLRTSRDESEDPPLSTDSNFGPDDQPSLPKLLPAPVLRPTVYSARTIAPTQIPSSPPSSVNNSPDKATRDDVFRTPALPRHATHALPQQTSSPPDSQERSRGRDDISGLTSSAVRGKAAIGLLGLRGTLMEDPETGS</sequence>
<evidence type="ECO:0000256" key="2">
    <source>
        <dbReference type="ARBA" id="ARBA00004496"/>
    </source>
</evidence>
<comment type="subcellular location">
    <subcellularLocation>
        <location evidence="2">Cytoplasm</location>
    </subcellularLocation>
    <subcellularLocation>
        <location evidence="1">Nucleus</location>
    </subcellularLocation>
</comment>
<evidence type="ECO:0000313" key="11">
    <source>
        <dbReference type="Proteomes" id="UP001166286"/>
    </source>
</evidence>
<feature type="region of interest" description="Disordered" evidence="9">
    <location>
        <begin position="210"/>
        <end position="277"/>
    </location>
</feature>
<dbReference type="EMBL" id="JAFEKC020000017">
    <property type="protein sequence ID" value="KAK0510281.1"/>
    <property type="molecule type" value="Genomic_DNA"/>
</dbReference>
<evidence type="ECO:0000256" key="5">
    <source>
        <dbReference type="ARBA" id="ARBA00022491"/>
    </source>
</evidence>
<reference evidence="10" key="1">
    <citation type="submission" date="2023-03" db="EMBL/GenBank/DDBJ databases">
        <title>Complete genome of Cladonia borealis.</title>
        <authorList>
            <person name="Park H."/>
        </authorList>
    </citation>
    <scope>NUCLEOTIDE SEQUENCE</scope>
    <source>
        <strain evidence="10">ANT050790</strain>
    </source>
</reference>
<evidence type="ECO:0000256" key="3">
    <source>
        <dbReference type="ARBA" id="ARBA00006922"/>
    </source>
</evidence>
<protein>
    <submittedName>
        <fullName evidence="10">Uncharacterized protein</fullName>
    </submittedName>
</protein>
<dbReference type="Proteomes" id="UP001166286">
    <property type="component" value="Unassembled WGS sequence"/>
</dbReference>
<keyword evidence="5" id="KW-0678">Repressor</keyword>
<dbReference type="GO" id="GO:0005737">
    <property type="term" value="C:cytoplasm"/>
    <property type="evidence" value="ECO:0007669"/>
    <property type="project" value="UniProtKB-SubCell"/>
</dbReference>
<keyword evidence="11" id="KW-1185">Reference proteome</keyword>
<gene>
    <name evidence="10" type="ORF">JMJ35_007675</name>
</gene>